<dbReference type="PROSITE" id="PS50885">
    <property type="entry name" value="HAMP"/>
    <property type="match status" value="1"/>
</dbReference>
<dbReference type="GO" id="GO:0005524">
    <property type="term" value="F:ATP binding"/>
    <property type="evidence" value="ECO:0007669"/>
    <property type="project" value="UniProtKB-KW"/>
</dbReference>
<feature type="domain" description="HAMP" evidence="13">
    <location>
        <begin position="187"/>
        <end position="241"/>
    </location>
</feature>
<protein>
    <recommendedName>
        <fullName evidence="3">histidine kinase</fullName>
        <ecNumber evidence="3">2.7.13.3</ecNumber>
    </recommendedName>
</protein>
<gene>
    <name evidence="14" type="ORF">LQG66_00225</name>
</gene>
<comment type="catalytic activity">
    <reaction evidence="1">
        <text>ATP + protein L-histidine = ADP + protein N-phospho-L-histidine.</text>
        <dbReference type="EC" id="2.7.13.3"/>
    </reaction>
</comment>
<evidence type="ECO:0000256" key="11">
    <source>
        <dbReference type="SAM" id="Phobius"/>
    </source>
</evidence>
<evidence type="ECO:0000256" key="6">
    <source>
        <dbReference type="ARBA" id="ARBA00022692"/>
    </source>
</evidence>
<evidence type="ECO:0000256" key="9">
    <source>
        <dbReference type="ARBA" id="ARBA00023012"/>
    </source>
</evidence>
<comment type="subcellular location">
    <subcellularLocation>
        <location evidence="2">Membrane</location>
    </subcellularLocation>
</comment>
<keyword evidence="9" id="KW-0902">Two-component regulatory system</keyword>
<keyword evidence="5" id="KW-0808">Transferase</keyword>
<evidence type="ECO:0000259" key="13">
    <source>
        <dbReference type="PROSITE" id="PS50885"/>
    </source>
</evidence>
<feature type="domain" description="Histidine kinase" evidence="12">
    <location>
        <begin position="249"/>
        <end position="450"/>
    </location>
</feature>
<dbReference type="InterPro" id="IPR003660">
    <property type="entry name" value="HAMP_dom"/>
</dbReference>
<dbReference type="PRINTS" id="PR00344">
    <property type="entry name" value="BCTRLSENSOR"/>
</dbReference>
<reference evidence="14" key="1">
    <citation type="journal article" date="2024" name="Antonie Van Leeuwenhoek">
        <title>Bradyrhizobium ontarionense sp. nov., a novel bacterial symbiont isolated from Aeschynomene indica (Indian jointvetch), harbours photosynthesis, nitrogen fixation and nitrous oxide (N2O) reductase genes.</title>
        <authorList>
            <person name="Bromfield E.S.P."/>
            <person name="Cloutier S."/>
        </authorList>
    </citation>
    <scope>NUCLEOTIDE SEQUENCE</scope>
    <source>
        <strain evidence="14">A19</strain>
    </source>
</reference>
<dbReference type="Pfam" id="PF02518">
    <property type="entry name" value="HATPase_c"/>
    <property type="match status" value="1"/>
</dbReference>
<evidence type="ECO:0000256" key="2">
    <source>
        <dbReference type="ARBA" id="ARBA00004370"/>
    </source>
</evidence>
<dbReference type="SMART" id="SM00387">
    <property type="entry name" value="HATPase_c"/>
    <property type="match status" value="1"/>
</dbReference>
<dbReference type="PANTHER" id="PTHR45436:SF5">
    <property type="entry name" value="SENSOR HISTIDINE KINASE TRCS"/>
    <property type="match status" value="1"/>
</dbReference>
<dbReference type="RefSeq" id="WP_231327641.1">
    <property type="nucleotide sequence ID" value="NZ_CP088156.1"/>
</dbReference>
<keyword evidence="6 11" id="KW-0812">Transmembrane</keyword>
<evidence type="ECO:0000313" key="14">
    <source>
        <dbReference type="EMBL" id="UFZ08192.1"/>
    </source>
</evidence>
<keyword evidence="15" id="KW-1185">Reference proteome</keyword>
<evidence type="ECO:0000256" key="5">
    <source>
        <dbReference type="ARBA" id="ARBA00022679"/>
    </source>
</evidence>
<dbReference type="Proteomes" id="UP001431010">
    <property type="component" value="Chromosome"/>
</dbReference>
<evidence type="ECO:0000256" key="10">
    <source>
        <dbReference type="ARBA" id="ARBA00023136"/>
    </source>
</evidence>
<keyword evidence="4" id="KW-0597">Phosphoprotein</keyword>
<keyword evidence="8 11" id="KW-1133">Transmembrane helix</keyword>
<evidence type="ECO:0000256" key="3">
    <source>
        <dbReference type="ARBA" id="ARBA00012438"/>
    </source>
</evidence>
<evidence type="ECO:0000256" key="4">
    <source>
        <dbReference type="ARBA" id="ARBA00022553"/>
    </source>
</evidence>
<dbReference type="InterPro" id="IPR036097">
    <property type="entry name" value="HisK_dim/P_sf"/>
</dbReference>
<keyword evidence="14" id="KW-0067">ATP-binding</keyword>
<dbReference type="InterPro" id="IPR004358">
    <property type="entry name" value="Sig_transdc_His_kin-like_C"/>
</dbReference>
<dbReference type="PANTHER" id="PTHR45436">
    <property type="entry name" value="SENSOR HISTIDINE KINASE YKOH"/>
    <property type="match status" value="1"/>
</dbReference>
<feature type="transmembrane region" description="Helical" evidence="11">
    <location>
        <begin position="165"/>
        <end position="186"/>
    </location>
</feature>
<dbReference type="Gene3D" id="1.10.287.130">
    <property type="match status" value="1"/>
</dbReference>
<evidence type="ECO:0000256" key="8">
    <source>
        <dbReference type="ARBA" id="ARBA00022989"/>
    </source>
</evidence>
<organism evidence="14 15">
    <name type="scientific">Bradyrhizobium ontarionense</name>
    <dbReference type="NCBI Taxonomy" id="2898149"/>
    <lineage>
        <taxon>Bacteria</taxon>
        <taxon>Pseudomonadati</taxon>
        <taxon>Pseudomonadota</taxon>
        <taxon>Alphaproteobacteria</taxon>
        <taxon>Hyphomicrobiales</taxon>
        <taxon>Nitrobacteraceae</taxon>
        <taxon>Bradyrhizobium</taxon>
    </lineage>
</organism>
<keyword evidence="14" id="KW-0547">Nucleotide-binding</keyword>
<dbReference type="InterPro" id="IPR050428">
    <property type="entry name" value="TCS_sensor_his_kinase"/>
</dbReference>
<proteinExistence type="predicted"/>
<evidence type="ECO:0000313" key="15">
    <source>
        <dbReference type="Proteomes" id="UP001431010"/>
    </source>
</evidence>
<evidence type="ECO:0000259" key="12">
    <source>
        <dbReference type="PROSITE" id="PS50109"/>
    </source>
</evidence>
<sequence>MMRLTLAMRIGLIVVIGLLVIWIGTLARFYRTRSADMEDAYLQPARLAALAELIERTPGREHGRILDAVSSDRFVVRLIDPDAALRLPRSDPGPIAIKPELREAYAGALGGRPLAIATVPEPEGRWMPRLARASQNALEFRVGLNGGDVLVIDSRSSLVLTQQGLPIGLGAGLFGTVVALLALLIMQRETRPLARLAAAVDRVDLAGAPVPLPDVRRNAPEVRAVVTAFGRLQDRLAELMQARMALVGGIAHDVRTFATRLRLRVDQIPDDAERQRAVVDISDMIRLLDDALLASRAGAGELPQELIAFGELVRAEIDDRLAHQAPVRLEDQSGARELLVLGDRVALRRIIANVVDNALKYGQLAHVSLRSEAEQLVFMVDDDGPGIPADKRKAMLEPFTRLDTSRNRRTGGAGLGLAVVRTLVEAHRGSIEICDAPRGARIVVRLPLFLDGLTVADARG</sequence>
<dbReference type="EC" id="2.7.13.3" evidence="3"/>
<dbReference type="SUPFAM" id="SSF47384">
    <property type="entry name" value="Homodimeric domain of signal transducing histidine kinase"/>
    <property type="match status" value="1"/>
</dbReference>
<feature type="transmembrane region" description="Helical" evidence="11">
    <location>
        <begin position="6"/>
        <end position="27"/>
    </location>
</feature>
<dbReference type="EMBL" id="CP088156">
    <property type="protein sequence ID" value="UFZ08192.1"/>
    <property type="molecule type" value="Genomic_DNA"/>
</dbReference>
<dbReference type="InterPro" id="IPR005467">
    <property type="entry name" value="His_kinase_dom"/>
</dbReference>
<keyword evidence="7" id="KW-0418">Kinase</keyword>
<keyword evidence="10 11" id="KW-0472">Membrane</keyword>
<name>A0ABY3RMA3_9BRAD</name>
<evidence type="ECO:0000256" key="7">
    <source>
        <dbReference type="ARBA" id="ARBA00022777"/>
    </source>
</evidence>
<dbReference type="InterPro" id="IPR003594">
    <property type="entry name" value="HATPase_dom"/>
</dbReference>
<dbReference type="Gene3D" id="3.30.565.10">
    <property type="entry name" value="Histidine kinase-like ATPase, C-terminal domain"/>
    <property type="match status" value="1"/>
</dbReference>
<dbReference type="SUPFAM" id="SSF55874">
    <property type="entry name" value="ATPase domain of HSP90 chaperone/DNA topoisomerase II/histidine kinase"/>
    <property type="match status" value="1"/>
</dbReference>
<dbReference type="PROSITE" id="PS50109">
    <property type="entry name" value="HIS_KIN"/>
    <property type="match status" value="1"/>
</dbReference>
<dbReference type="InterPro" id="IPR036890">
    <property type="entry name" value="HATPase_C_sf"/>
</dbReference>
<evidence type="ECO:0000256" key="1">
    <source>
        <dbReference type="ARBA" id="ARBA00000085"/>
    </source>
</evidence>
<accession>A0ABY3RMA3</accession>